<evidence type="ECO:0000313" key="2">
    <source>
        <dbReference type="Proteomes" id="UP000826573"/>
    </source>
</evidence>
<dbReference type="AlphaFoldDB" id="A0A9P8HXE7"/>
<reference evidence="1 2" key="1">
    <citation type="submission" date="2021-08" db="EMBL/GenBank/DDBJ databases">
        <title>The highly contiguous genome resource for Trichoderma semiorbis FJ059, a fungal antagonistic to plant pathogens.</title>
        <authorList>
            <person name="Liu T."/>
        </authorList>
    </citation>
    <scope>NUCLEOTIDE SEQUENCE [LARGE SCALE GENOMIC DNA]</scope>
    <source>
        <strain evidence="1 2">FJ059</strain>
    </source>
</reference>
<protein>
    <submittedName>
        <fullName evidence="1">Uncharacterized protein</fullName>
    </submittedName>
</protein>
<accession>A0A9P8HXE7</accession>
<sequence length="62" mass="7440">YVVVPRGEQRLIDITKNIPVLRIHPDWPWPDNDCNDVYDICGYTYLNKQKQHRDIRFTRPGT</sequence>
<dbReference type="EMBL" id="JAIMJC010000002">
    <property type="protein sequence ID" value="KAH0530551.1"/>
    <property type="molecule type" value="Genomic_DNA"/>
</dbReference>
<keyword evidence="2" id="KW-1185">Reference proteome</keyword>
<dbReference type="Proteomes" id="UP000826573">
    <property type="component" value="Unassembled WGS sequence"/>
</dbReference>
<feature type="non-terminal residue" evidence="1">
    <location>
        <position position="1"/>
    </location>
</feature>
<name>A0A9P8HXE7_9HYPO</name>
<evidence type="ECO:0000313" key="1">
    <source>
        <dbReference type="EMBL" id="KAH0530551.1"/>
    </source>
</evidence>
<comment type="caution">
    <text evidence="1">The sequence shown here is derived from an EMBL/GenBank/DDBJ whole genome shotgun (WGS) entry which is preliminary data.</text>
</comment>
<gene>
    <name evidence="1" type="ORF">TsFJ059_005158</name>
</gene>
<organism evidence="1 2">
    <name type="scientific">Trichoderma semiorbis</name>
    <dbReference type="NCBI Taxonomy" id="1491008"/>
    <lineage>
        <taxon>Eukaryota</taxon>
        <taxon>Fungi</taxon>
        <taxon>Dikarya</taxon>
        <taxon>Ascomycota</taxon>
        <taxon>Pezizomycotina</taxon>
        <taxon>Sordariomycetes</taxon>
        <taxon>Hypocreomycetidae</taxon>
        <taxon>Hypocreales</taxon>
        <taxon>Hypocreaceae</taxon>
        <taxon>Trichoderma</taxon>
    </lineage>
</organism>
<proteinExistence type="predicted"/>